<evidence type="ECO:0000313" key="4">
    <source>
        <dbReference type="Proteomes" id="UP000003452"/>
    </source>
</evidence>
<dbReference type="Gene3D" id="2.40.50.500">
    <property type="entry name" value="NigD-like N-terminal OB domain"/>
    <property type="match status" value="1"/>
</dbReference>
<protein>
    <recommendedName>
        <fullName evidence="2">NigD-like C-terminal domain-containing protein</fullName>
    </recommendedName>
</protein>
<dbReference type="InterPro" id="IPR038143">
    <property type="entry name" value="NigD-like_C_dom_sf"/>
</dbReference>
<organism evidence="3 4">
    <name type="scientific">Phocaeicola plebeius (strain DSM 17135 / JCM 12973 / CCUG 54634 / M2)</name>
    <name type="common">Bacteroides plebeius</name>
    <dbReference type="NCBI Taxonomy" id="484018"/>
    <lineage>
        <taxon>Bacteria</taxon>
        <taxon>Pseudomonadati</taxon>
        <taxon>Bacteroidota</taxon>
        <taxon>Bacteroidia</taxon>
        <taxon>Bacteroidales</taxon>
        <taxon>Bacteroidaceae</taxon>
        <taxon>Phocaeicola</taxon>
    </lineage>
</organism>
<name>B5CWJ0_PHOPM</name>
<gene>
    <name evidence="3" type="ORF">BACPLE_01080</name>
</gene>
<accession>B5CWJ0</accession>
<dbReference type="EMBL" id="ABQC02000012">
    <property type="protein sequence ID" value="EDY96637.1"/>
    <property type="molecule type" value="Genomic_DNA"/>
</dbReference>
<evidence type="ECO:0000256" key="1">
    <source>
        <dbReference type="SAM" id="MobiDB-lite"/>
    </source>
</evidence>
<evidence type="ECO:0000259" key="2">
    <source>
        <dbReference type="Pfam" id="PF17415"/>
    </source>
</evidence>
<feature type="domain" description="NigD-like C-terminal" evidence="2">
    <location>
        <begin position="116"/>
        <end position="219"/>
    </location>
</feature>
<evidence type="ECO:0000313" key="3">
    <source>
        <dbReference type="EMBL" id="EDY96637.1"/>
    </source>
</evidence>
<dbReference type="Pfam" id="PF17415">
    <property type="entry name" value="NigD_C"/>
    <property type="match status" value="1"/>
</dbReference>
<feature type="compositionally biased region" description="Acidic residues" evidence="1">
    <location>
        <begin position="240"/>
        <end position="252"/>
    </location>
</feature>
<feature type="region of interest" description="Disordered" evidence="1">
    <location>
        <begin position="236"/>
        <end position="258"/>
    </location>
</feature>
<reference evidence="3 4" key="2">
    <citation type="submission" date="2008-08" db="EMBL/GenBank/DDBJ databases">
        <authorList>
            <person name="Fulton L."/>
            <person name="Clifton S."/>
            <person name="Fulton B."/>
            <person name="Xu J."/>
            <person name="Minx P."/>
            <person name="Pepin K.H."/>
            <person name="Johnson M."/>
            <person name="Thiruvilangam P."/>
            <person name="Bhonagiri V."/>
            <person name="Nash W.E."/>
            <person name="Mardis E.R."/>
            <person name="Wilson R.K."/>
        </authorList>
    </citation>
    <scope>NUCLEOTIDE SEQUENCE [LARGE SCALE GENOMIC DNA]</scope>
    <source>
        <strain evidence="4">DSM 17135 / JCM 12973 / M2</strain>
    </source>
</reference>
<dbReference type="eggNOG" id="ENOG5030WTJ">
    <property type="taxonomic scope" value="Bacteria"/>
</dbReference>
<comment type="caution">
    <text evidence="3">The sequence shown here is derived from an EMBL/GenBank/DDBJ whole genome shotgun (WGS) entry which is preliminary data.</text>
</comment>
<dbReference type="InterPro" id="IPR035376">
    <property type="entry name" value="NigD_C"/>
</dbReference>
<dbReference type="HOGENOM" id="CLU_097801_0_0_10"/>
<dbReference type="PROSITE" id="PS51257">
    <property type="entry name" value="PROKAR_LIPOPROTEIN"/>
    <property type="match status" value="1"/>
</dbReference>
<dbReference type="AlphaFoldDB" id="B5CWJ0"/>
<sequence>MIMDCKDQKKMWKSGMTLLACLSFALFSCSDDEKKVYVYSPHVSYAVSMGEASDGNIMTDKGNVLVPDESSVGHDLTDGERVFVNCSVLEREDEHTYRVRINKYYQLLTKEMVRASVSDDEELGNDPVEVKAAWFGGGYLNVRLGLEYNPSSGTSHLINMVYDDVKSTSDTLYLTLRHNAFADTVRTEIGTATASFNLENVVGETTKEKVYVRLRWQWYAPGGRLVTWEDKGYYYTSSTEEGEESGEPEESENSVNIQ</sequence>
<proteinExistence type="predicted"/>
<reference evidence="3 4" key="1">
    <citation type="submission" date="2008-08" db="EMBL/GenBank/DDBJ databases">
        <title>Draft genome sequence of Bacteroides plebeius (DSM 17135).</title>
        <authorList>
            <person name="Sudarsanam P."/>
            <person name="Ley R."/>
            <person name="Guruge J."/>
            <person name="Turnbaugh P.J."/>
            <person name="Mahowald M."/>
            <person name="Liep D."/>
            <person name="Gordon J."/>
        </authorList>
    </citation>
    <scope>NUCLEOTIDE SEQUENCE [LARGE SCALE GENOMIC DNA]</scope>
    <source>
        <strain evidence="4">DSM 17135 / JCM 12973 / M2</strain>
    </source>
</reference>
<dbReference type="Proteomes" id="UP000003452">
    <property type="component" value="Unassembled WGS sequence"/>
</dbReference>
<dbReference type="Gene3D" id="2.60.40.2370">
    <property type="entry name" value="NigD-like, C-terminal beta sandwich domain"/>
    <property type="match status" value="1"/>
</dbReference>
<dbReference type="InterPro" id="IPR038179">
    <property type="entry name" value="NigD-like_N_sf"/>
</dbReference>